<organism evidence="3 4">
    <name type="scientific">Mizuhopecten yessoensis</name>
    <name type="common">Japanese scallop</name>
    <name type="synonym">Patinopecten yessoensis</name>
    <dbReference type="NCBI Taxonomy" id="6573"/>
    <lineage>
        <taxon>Eukaryota</taxon>
        <taxon>Metazoa</taxon>
        <taxon>Spiralia</taxon>
        <taxon>Lophotrochozoa</taxon>
        <taxon>Mollusca</taxon>
        <taxon>Bivalvia</taxon>
        <taxon>Autobranchia</taxon>
        <taxon>Pteriomorphia</taxon>
        <taxon>Pectinida</taxon>
        <taxon>Pectinoidea</taxon>
        <taxon>Pectinidae</taxon>
        <taxon>Mizuhopecten</taxon>
    </lineage>
</organism>
<evidence type="ECO:0000256" key="1">
    <source>
        <dbReference type="SAM" id="MobiDB-lite"/>
    </source>
</evidence>
<feature type="compositionally biased region" description="Polar residues" evidence="1">
    <location>
        <begin position="199"/>
        <end position="209"/>
    </location>
</feature>
<dbReference type="OrthoDB" id="6157959at2759"/>
<dbReference type="Pfam" id="PF13837">
    <property type="entry name" value="Myb_DNA-bind_4"/>
    <property type="match status" value="1"/>
</dbReference>
<feature type="compositionally biased region" description="Polar residues" evidence="1">
    <location>
        <begin position="69"/>
        <end position="79"/>
    </location>
</feature>
<dbReference type="InterPro" id="IPR044822">
    <property type="entry name" value="Myb_DNA-bind_4"/>
</dbReference>
<dbReference type="AlphaFoldDB" id="A0A210PJW7"/>
<evidence type="ECO:0000313" key="4">
    <source>
        <dbReference type="Proteomes" id="UP000242188"/>
    </source>
</evidence>
<keyword evidence="4" id="KW-1185">Reference proteome</keyword>
<feature type="region of interest" description="Disordered" evidence="1">
    <location>
        <begin position="67"/>
        <end position="92"/>
    </location>
</feature>
<accession>A0A210PJW7</accession>
<feature type="compositionally biased region" description="Basic and acidic residues" evidence="1">
    <location>
        <begin position="211"/>
        <end position="223"/>
    </location>
</feature>
<reference evidence="3 4" key="1">
    <citation type="journal article" date="2017" name="Nat. Ecol. Evol.">
        <title>Scallop genome provides insights into evolution of bilaterian karyotype and development.</title>
        <authorList>
            <person name="Wang S."/>
            <person name="Zhang J."/>
            <person name="Jiao W."/>
            <person name="Li J."/>
            <person name="Xun X."/>
            <person name="Sun Y."/>
            <person name="Guo X."/>
            <person name="Huan P."/>
            <person name="Dong B."/>
            <person name="Zhang L."/>
            <person name="Hu X."/>
            <person name="Sun X."/>
            <person name="Wang J."/>
            <person name="Zhao C."/>
            <person name="Wang Y."/>
            <person name="Wang D."/>
            <person name="Huang X."/>
            <person name="Wang R."/>
            <person name="Lv J."/>
            <person name="Li Y."/>
            <person name="Zhang Z."/>
            <person name="Liu B."/>
            <person name="Lu W."/>
            <person name="Hui Y."/>
            <person name="Liang J."/>
            <person name="Zhou Z."/>
            <person name="Hou R."/>
            <person name="Li X."/>
            <person name="Liu Y."/>
            <person name="Li H."/>
            <person name="Ning X."/>
            <person name="Lin Y."/>
            <person name="Zhao L."/>
            <person name="Xing Q."/>
            <person name="Dou J."/>
            <person name="Li Y."/>
            <person name="Mao J."/>
            <person name="Guo H."/>
            <person name="Dou H."/>
            <person name="Li T."/>
            <person name="Mu C."/>
            <person name="Jiang W."/>
            <person name="Fu Q."/>
            <person name="Fu X."/>
            <person name="Miao Y."/>
            <person name="Liu J."/>
            <person name="Yu Q."/>
            <person name="Li R."/>
            <person name="Liao H."/>
            <person name="Li X."/>
            <person name="Kong Y."/>
            <person name="Jiang Z."/>
            <person name="Chourrout D."/>
            <person name="Li R."/>
            <person name="Bao Z."/>
        </authorList>
    </citation>
    <scope>NUCLEOTIDE SEQUENCE [LARGE SCALE GENOMIC DNA]</scope>
    <source>
        <strain evidence="3 4">PY_sf001</strain>
    </source>
</reference>
<feature type="domain" description="Myb/SANT-like DNA-binding" evidence="2">
    <location>
        <begin position="106"/>
        <end position="192"/>
    </location>
</feature>
<feature type="compositionally biased region" description="Acidic residues" evidence="1">
    <location>
        <begin position="80"/>
        <end position="92"/>
    </location>
</feature>
<comment type="caution">
    <text evidence="3">The sequence shown here is derived from an EMBL/GenBank/DDBJ whole genome shotgun (WGS) entry which is preliminary data.</text>
</comment>
<dbReference type="EMBL" id="NEDP02076393">
    <property type="protein sequence ID" value="OWF36764.1"/>
    <property type="molecule type" value="Genomic_DNA"/>
</dbReference>
<feature type="region of interest" description="Disordered" evidence="1">
    <location>
        <begin position="193"/>
        <end position="223"/>
    </location>
</feature>
<evidence type="ECO:0000313" key="3">
    <source>
        <dbReference type="EMBL" id="OWF36764.1"/>
    </source>
</evidence>
<protein>
    <recommendedName>
        <fullName evidence="2">Myb/SANT-like DNA-binding domain-containing protein</fullName>
    </recommendedName>
</protein>
<proteinExistence type="predicted"/>
<gene>
    <name evidence="3" type="ORF">KP79_PYT02899</name>
</gene>
<name>A0A210PJW7_MIZYE</name>
<sequence length="223" mass="25028">MADPGPMMLELSQIESSGEYRVVFKLTGNVTKETTCSKETGDLLLNTNTDHAAKSIITRSLLKKAANPSDFSSKGSDQNIDTEDDFPQPDALEEDPTATAAIKFIWSRQSTSILLDQVKEKDQLVRAGKMTKKRMYQEIRDTLNTKMQLCLTEEQVSNRHKSILRGYKNVKDNNRTGAARKTHPYQEELEEMMGHDPNITPSCTISSVDESASKEEEAPKKKK</sequence>
<dbReference type="Proteomes" id="UP000242188">
    <property type="component" value="Unassembled WGS sequence"/>
</dbReference>
<evidence type="ECO:0000259" key="2">
    <source>
        <dbReference type="Pfam" id="PF13837"/>
    </source>
</evidence>